<dbReference type="eggNOG" id="COG3568">
    <property type="taxonomic scope" value="Bacteria"/>
</dbReference>
<dbReference type="STRING" id="1088869.GMO_04910"/>
<dbReference type="RefSeq" id="WP_008850641.1">
    <property type="nucleotide sequence ID" value="NZ_AGQV01000001.1"/>
</dbReference>
<evidence type="ECO:0008006" key="3">
    <source>
        <dbReference type="Google" id="ProtNLM"/>
    </source>
</evidence>
<organism evidence="1 2">
    <name type="scientific">Gluconobacter morbifer G707</name>
    <dbReference type="NCBI Taxonomy" id="1088869"/>
    <lineage>
        <taxon>Bacteria</taxon>
        <taxon>Pseudomonadati</taxon>
        <taxon>Pseudomonadota</taxon>
        <taxon>Alphaproteobacteria</taxon>
        <taxon>Acetobacterales</taxon>
        <taxon>Acetobacteraceae</taxon>
        <taxon>Gluconobacter</taxon>
    </lineage>
</organism>
<protein>
    <recommendedName>
        <fullName evidence="3">Endonuclease/exonuclease/phosphatase domain-containing protein</fullName>
    </recommendedName>
</protein>
<keyword evidence="2" id="KW-1185">Reference proteome</keyword>
<dbReference type="SUPFAM" id="SSF56219">
    <property type="entry name" value="DNase I-like"/>
    <property type="match status" value="1"/>
</dbReference>
<reference evidence="1 2" key="1">
    <citation type="submission" date="2011-10" db="EMBL/GenBank/DDBJ databases">
        <title>Genome sequence of Gluconobacter morbifer G707, isolated from Drosophila gut.</title>
        <authorList>
            <person name="Lee W.-J."/>
            <person name="Kim E.-K."/>
        </authorList>
    </citation>
    <scope>NUCLEOTIDE SEQUENCE [LARGE SCALE GENOMIC DNA]</scope>
    <source>
        <strain evidence="1 2">G707</strain>
    </source>
</reference>
<accession>G6XG76</accession>
<proteinExistence type="predicted"/>
<dbReference type="InterPro" id="IPR036691">
    <property type="entry name" value="Endo/exonu/phosph_ase_sf"/>
</dbReference>
<sequence length="73" mass="8201">MQHIEADAPVLLTTADKASPCWGGEYFIDHILLGNAVRTWLRPDSLRVMTYRQDTDPAGLSDHCPVSVHLDWP</sequence>
<name>G6XG76_9PROT</name>
<dbReference type="Proteomes" id="UP000004949">
    <property type="component" value="Unassembled WGS sequence"/>
</dbReference>
<comment type="caution">
    <text evidence="1">The sequence shown here is derived from an EMBL/GenBank/DDBJ whole genome shotgun (WGS) entry which is preliminary data.</text>
</comment>
<dbReference type="EMBL" id="AGQV01000001">
    <property type="protein sequence ID" value="EHH69184.1"/>
    <property type="molecule type" value="Genomic_DNA"/>
</dbReference>
<dbReference type="AlphaFoldDB" id="G6XG76"/>
<evidence type="ECO:0000313" key="1">
    <source>
        <dbReference type="EMBL" id="EHH69184.1"/>
    </source>
</evidence>
<gene>
    <name evidence="1" type="ORF">GMO_04910</name>
</gene>
<dbReference type="PATRIC" id="fig|1088869.3.peg.499"/>
<evidence type="ECO:0000313" key="2">
    <source>
        <dbReference type="Proteomes" id="UP000004949"/>
    </source>
</evidence>